<evidence type="ECO:0000313" key="5">
    <source>
        <dbReference type="Proteomes" id="UP000001593"/>
    </source>
</evidence>
<keyword evidence="1" id="KW-0732">Signal</keyword>
<accession>A7SAB3</accession>
<dbReference type="PhylomeDB" id="A7SAB3"/>
<dbReference type="HOGENOM" id="CLU_2678127_0_0_1"/>
<sequence>MPTSCVPINKCNTDATGWLNGAHPTVAQGIVTRQVCFHWNSNCCNWSVNIQIRNCGDSFYVYRLVGTPNCQLRYCST</sequence>
<gene>
    <name evidence="4" type="ORF">NEMVEDRAFT_v1g110843</name>
</gene>
<reference evidence="4 5" key="1">
    <citation type="journal article" date="2007" name="Science">
        <title>Sea anemone genome reveals ancestral eumetazoan gene repertoire and genomic organization.</title>
        <authorList>
            <person name="Putnam N.H."/>
            <person name="Srivastava M."/>
            <person name="Hellsten U."/>
            <person name="Dirks B."/>
            <person name="Chapman J."/>
            <person name="Salamov A."/>
            <person name="Terry A."/>
            <person name="Shapiro H."/>
            <person name="Lindquist E."/>
            <person name="Kapitonov V.V."/>
            <person name="Jurka J."/>
            <person name="Genikhovich G."/>
            <person name="Grigoriev I.V."/>
            <person name="Lucas S.M."/>
            <person name="Steele R.E."/>
            <person name="Finnerty J.R."/>
            <person name="Technau U."/>
            <person name="Martindale M.Q."/>
            <person name="Rokhsar D.S."/>
        </authorList>
    </citation>
    <scope>NUCLEOTIDE SEQUENCE [LARGE SCALE GENOMIC DNA]</scope>
    <source>
        <strain evidence="5">CH2 X CH6</strain>
    </source>
</reference>
<dbReference type="OMA" id="QRELCAN"/>
<evidence type="ECO:0000256" key="1">
    <source>
        <dbReference type="ARBA" id="ARBA00022729"/>
    </source>
</evidence>
<feature type="domain" description="UMOD/GP2/OIT3-like D8C" evidence="3">
    <location>
        <begin position="1"/>
        <end position="76"/>
    </location>
</feature>
<dbReference type="InParanoid" id="A7SAB3"/>
<dbReference type="PANTHER" id="PTHR36191">
    <property type="entry name" value="ENDO/EXONUCLEASE/PHOSPHATASE DOMAIN-CONTAINING PROTEIN-RELATED"/>
    <property type="match status" value="1"/>
</dbReference>
<keyword evidence="5" id="KW-1185">Reference proteome</keyword>
<organism evidence="4 5">
    <name type="scientific">Nematostella vectensis</name>
    <name type="common">Starlet sea anemone</name>
    <dbReference type="NCBI Taxonomy" id="45351"/>
    <lineage>
        <taxon>Eukaryota</taxon>
        <taxon>Metazoa</taxon>
        <taxon>Cnidaria</taxon>
        <taxon>Anthozoa</taxon>
        <taxon>Hexacorallia</taxon>
        <taxon>Actiniaria</taxon>
        <taxon>Edwardsiidae</taxon>
        <taxon>Nematostella</taxon>
    </lineage>
</organism>
<dbReference type="Pfam" id="PF23283">
    <property type="entry name" value="D8C_UMOD"/>
    <property type="match status" value="1"/>
</dbReference>
<dbReference type="AlphaFoldDB" id="A7SAB3"/>
<dbReference type="PANTHER" id="PTHR36191:SF4">
    <property type="entry name" value="VWFD DOMAIN-CONTAINING PROTEIN"/>
    <property type="match status" value="1"/>
</dbReference>
<dbReference type="Proteomes" id="UP000001593">
    <property type="component" value="Unassembled WGS sequence"/>
</dbReference>
<evidence type="ECO:0000256" key="2">
    <source>
        <dbReference type="ARBA" id="ARBA00023157"/>
    </source>
</evidence>
<evidence type="ECO:0000259" key="3">
    <source>
        <dbReference type="Pfam" id="PF23283"/>
    </source>
</evidence>
<name>A7SAB3_NEMVE</name>
<keyword evidence="2" id="KW-1015">Disulfide bond</keyword>
<dbReference type="EMBL" id="DS469608">
    <property type="protein sequence ID" value="EDO39368.1"/>
    <property type="molecule type" value="Genomic_DNA"/>
</dbReference>
<dbReference type="InterPro" id="IPR057774">
    <property type="entry name" value="D8C_UMOD/GP2/OIT3-like"/>
</dbReference>
<evidence type="ECO:0000313" key="4">
    <source>
        <dbReference type="EMBL" id="EDO39368.1"/>
    </source>
</evidence>
<dbReference type="STRING" id="45351.A7SAB3"/>
<protein>
    <recommendedName>
        <fullName evidence="3">UMOD/GP2/OIT3-like D8C domain-containing protein</fullName>
    </recommendedName>
</protein>
<proteinExistence type="predicted"/>